<dbReference type="Pfam" id="PF10923">
    <property type="entry name" value="BrxC_BrxD"/>
    <property type="match status" value="1"/>
</dbReference>
<dbReference type="EMBL" id="LJGU01000113">
    <property type="protein sequence ID" value="OEV04604.1"/>
    <property type="molecule type" value="Genomic_DNA"/>
</dbReference>
<dbReference type="InterPro" id="IPR021228">
    <property type="entry name" value="BrxD"/>
</dbReference>
<evidence type="ECO:0000313" key="2">
    <source>
        <dbReference type="Proteomes" id="UP000176101"/>
    </source>
</evidence>
<dbReference type="AlphaFoldDB" id="A0A1E7KL47"/>
<gene>
    <name evidence="1" type="ORF">AN216_06810</name>
</gene>
<keyword evidence="2" id="KW-1185">Reference proteome</keyword>
<accession>A0A1E7KL47</accession>
<comment type="caution">
    <text evidence="1">The sequence shown here is derived from an EMBL/GenBank/DDBJ whole genome shotgun (WGS) entry which is preliminary data.</text>
</comment>
<organism evidence="1 2">
    <name type="scientific">Streptomyces oceani</name>
    <dbReference type="NCBI Taxonomy" id="1075402"/>
    <lineage>
        <taxon>Bacteria</taxon>
        <taxon>Bacillati</taxon>
        <taxon>Actinomycetota</taxon>
        <taxon>Actinomycetes</taxon>
        <taxon>Kitasatosporales</taxon>
        <taxon>Streptomycetaceae</taxon>
        <taxon>Streptomyces</taxon>
    </lineage>
</organism>
<evidence type="ECO:0000313" key="1">
    <source>
        <dbReference type="EMBL" id="OEV04604.1"/>
    </source>
</evidence>
<reference evidence="1 2" key="1">
    <citation type="journal article" date="2016" name="Front. Microbiol.">
        <title>Comparative Genomics Analysis of Streptomyces Species Reveals Their Adaptation to the Marine Environment and Their Diversity at the Genomic Level.</title>
        <authorList>
            <person name="Tian X."/>
            <person name="Zhang Z."/>
            <person name="Yang T."/>
            <person name="Chen M."/>
            <person name="Li J."/>
            <person name="Chen F."/>
            <person name="Yang J."/>
            <person name="Li W."/>
            <person name="Zhang B."/>
            <person name="Zhang Z."/>
            <person name="Wu J."/>
            <person name="Zhang C."/>
            <person name="Long L."/>
            <person name="Xiao J."/>
        </authorList>
    </citation>
    <scope>NUCLEOTIDE SEQUENCE [LARGE SCALE GENOMIC DNA]</scope>
    <source>
        <strain evidence="1 2">SCSIO 02100</strain>
    </source>
</reference>
<dbReference type="Proteomes" id="UP000176101">
    <property type="component" value="Unassembled WGS sequence"/>
</dbReference>
<proteinExistence type="predicted"/>
<dbReference type="PATRIC" id="fig|1075402.3.peg.4155"/>
<name>A0A1E7KL47_9ACTN</name>
<sequence>MQLRLPGFTQESLTSLGVTIRDLYAEGATAPERVREAADDAYVRDLATAVGGALGGKVGVTPRLFLKKLVGDVLDRVDQFDDFDPRQHYRLTVSGGELTDAELTRALREVLLGTDPRVALTRRAEAGLAESRDEFAPHTTHPGGTLVTRSGSNVRWWTWAGYRANATLAATLRSVADPVRQPTDAFVRLREDLTSEMWQDAHRATDQGTALLPPEVNQRAVEGLKFSVALPPRLATATVAARLADFTGARAVLEEPVRFHTRPPA</sequence>
<protein>
    <submittedName>
        <fullName evidence="1">Uncharacterized protein</fullName>
    </submittedName>
</protein>
<dbReference type="STRING" id="1075402.AN216_06810"/>